<protein>
    <submittedName>
        <fullName evidence="1">Uncharacterized protein</fullName>
    </submittedName>
</protein>
<accession>A0A644ZL76</accession>
<gene>
    <name evidence="1" type="ORF">SDC9_87748</name>
</gene>
<name>A0A644ZL76_9ZZZZ</name>
<dbReference type="AlphaFoldDB" id="A0A644ZL76"/>
<sequence>MKSLLIAVILLLLSSSFCSAIAPTNDETIREAQIYGKINNTSTLTDFISPWTAYEENAQKLDDSSEYANLYTPFLLVAADAREKSIVGQTVKLIDSQRILRQYSGYLTFSVVLFGTTPYFSEPIKCVLITDQKTIDFHQASPAEITKTPWYPNQPLYLSKHYFYFPDDQVDVYKPAILVLTTVDKREHKFYFNLNNIR</sequence>
<comment type="caution">
    <text evidence="1">The sequence shown here is derived from an EMBL/GenBank/DDBJ whole genome shotgun (WGS) entry which is preliminary data.</text>
</comment>
<evidence type="ECO:0000313" key="1">
    <source>
        <dbReference type="EMBL" id="MPM41098.1"/>
    </source>
</evidence>
<dbReference type="EMBL" id="VSSQ01009245">
    <property type="protein sequence ID" value="MPM41098.1"/>
    <property type="molecule type" value="Genomic_DNA"/>
</dbReference>
<proteinExistence type="predicted"/>
<organism evidence="1">
    <name type="scientific">bioreactor metagenome</name>
    <dbReference type="NCBI Taxonomy" id="1076179"/>
    <lineage>
        <taxon>unclassified sequences</taxon>
        <taxon>metagenomes</taxon>
        <taxon>ecological metagenomes</taxon>
    </lineage>
</organism>
<reference evidence="1" key="1">
    <citation type="submission" date="2019-08" db="EMBL/GenBank/DDBJ databases">
        <authorList>
            <person name="Kucharzyk K."/>
            <person name="Murdoch R.W."/>
            <person name="Higgins S."/>
            <person name="Loffler F."/>
        </authorList>
    </citation>
    <scope>NUCLEOTIDE SEQUENCE</scope>
</reference>